<feature type="compositionally biased region" description="Low complexity" evidence="1">
    <location>
        <begin position="813"/>
        <end position="839"/>
    </location>
</feature>
<dbReference type="STRING" id="41427.A0A182JFS6"/>
<feature type="compositionally biased region" description="Low complexity" evidence="1">
    <location>
        <begin position="985"/>
        <end position="994"/>
    </location>
</feature>
<protein>
    <submittedName>
        <fullName evidence="2">Uncharacterized protein</fullName>
    </submittedName>
</protein>
<feature type="compositionally biased region" description="Basic residues" evidence="1">
    <location>
        <begin position="801"/>
        <end position="811"/>
    </location>
</feature>
<feature type="region of interest" description="Disordered" evidence="1">
    <location>
        <begin position="700"/>
        <end position="775"/>
    </location>
</feature>
<reference evidence="2" key="1">
    <citation type="submission" date="2022-08" db="UniProtKB">
        <authorList>
            <consortium name="EnsemblMetazoa"/>
        </authorList>
    </citation>
    <scope>IDENTIFICATION</scope>
    <source>
        <strain evidence="2">EBRO</strain>
    </source>
</reference>
<evidence type="ECO:0000256" key="1">
    <source>
        <dbReference type="SAM" id="MobiDB-lite"/>
    </source>
</evidence>
<sequence length="1134" mass="123898">MESVSKEKYLLHTKFETARTILAFLCREKLNEVAELFIKTCPYLEFERNAIKEGYAPFNFAYQPISEILHDYSQMGRKLSQLVQRYGCNLSFQRSMTDLEKIEYLLEFQSSHTTVVQDGGVKPGLDATGAQPATTGQTLTTSEHMFSQLPDGVHTYKENETVSYMIIPDYDGTGTGVNEYTQGGTVSTVNNFSMSTANDPPVYGEAPGIMPTEASNEPVPTHYVLYDDNGNEQQIMIELITQENNGTSAPEAATQVNQTTPSNAGFQVSQCPTSNYSLPSIQNEHVGSVGEPLFVHTISNTADDNQYHLPAEENNQLMLVTSQVPQEEVHIQTMNTDEVVTMGSVAGDFDPQRQHQQETLNDAVRLDAKKPYHDPPQSTVTVTTTINQQKVVTRLQDIRRSLCMARPVLTDTVSSTTPQKAPQISPVPKCQYRKTASKALPSSTIKKGKAIKPDDTVENQPPMNGGDSTVVSAEAGVTIDPTVSAMEEWKRIRSINRSNFDNIVRQEISRDIDLQDQEKSIQMRERKKAALRLAKLRKKMVKTEPPEPQAEPACESSAPADQPVEQNSGKPATRKRKQRALAVTAKRELKAPAEQLEKQNSTKPATRKRRQRALSVTAKRTKRSSVETVANPNDSLEKNAALLEAALYTPMKSDNDQQQQQHQQLPVSLTLTPAQQMPTETVASALERQIEALPRPETYQAVQQEQVPQSVAPDTSVTKPPSEVKTNVDITGAQHTQPTPIAMDTASPLNTSPPAAQAETKESSSETSVAQAQDETAQAVASITALAPTTPFKVKISPPIARKHLSNRKRTASSDTSSSGSSSDSECNSSCSSSSSSTTMEEDEDIRRMVQNTKRYRAGKRVQQPAGRSGPAVAIVTSNSPRKHNVIRINGGKVGQASKPQNVAPEPGDPDAATATVSRFKVVTNRQQSTAKQVQPKQKPAPKQTKQRPQPKAHAESTSPLPAPQPVSVQSAQSKKGKSPIASEKTTVTTPTRTKTPRKQQLIPTKLDSDDTFIPPTSPRVPQRPTQKSPKPPVRNRYATSRLPAAALSEKLKLAKVQRVQRADAQPVEATGLEPEEQTVDGKQQENAPVNVVPVSTSTTTPTTKTASSPKVLRPETSVCQEAIYAVLAQIHGI</sequence>
<evidence type="ECO:0000313" key="2">
    <source>
        <dbReference type="EnsemblMetazoa" id="AATE017251-PA.1"/>
    </source>
</evidence>
<feature type="compositionally biased region" description="Low complexity" evidence="1">
    <location>
        <begin position="550"/>
        <end position="560"/>
    </location>
</feature>
<accession>A0A182JFS6</accession>
<feature type="compositionally biased region" description="Low complexity" evidence="1">
    <location>
        <begin position="931"/>
        <end position="944"/>
    </location>
</feature>
<feature type="compositionally biased region" description="Polar residues" evidence="1">
    <location>
        <begin position="765"/>
        <end position="775"/>
    </location>
</feature>
<feature type="region of interest" description="Disordered" evidence="1">
    <location>
        <begin position="797"/>
        <end position="1038"/>
    </location>
</feature>
<feature type="region of interest" description="Disordered" evidence="1">
    <location>
        <begin position="1064"/>
        <end position="1110"/>
    </location>
</feature>
<dbReference type="VEuPathDB" id="VectorBase:AATE017251"/>
<organism evidence="2">
    <name type="scientific">Anopheles atroparvus</name>
    <name type="common">European mosquito</name>
    <dbReference type="NCBI Taxonomy" id="41427"/>
    <lineage>
        <taxon>Eukaryota</taxon>
        <taxon>Metazoa</taxon>
        <taxon>Ecdysozoa</taxon>
        <taxon>Arthropoda</taxon>
        <taxon>Hexapoda</taxon>
        <taxon>Insecta</taxon>
        <taxon>Pterygota</taxon>
        <taxon>Neoptera</taxon>
        <taxon>Endopterygota</taxon>
        <taxon>Diptera</taxon>
        <taxon>Nematocera</taxon>
        <taxon>Culicoidea</taxon>
        <taxon>Culicidae</taxon>
        <taxon>Anophelinae</taxon>
        <taxon>Anopheles</taxon>
    </lineage>
</organism>
<feature type="compositionally biased region" description="Polar residues" evidence="1">
    <location>
        <begin position="700"/>
        <end position="739"/>
    </location>
</feature>
<feature type="compositionally biased region" description="Low complexity" evidence="1">
    <location>
        <begin position="1087"/>
        <end position="1110"/>
    </location>
</feature>
<feature type="compositionally biased region" description="Polar residues" evidence="1">
    <location>
        <begin position="458"/>
        <end position="470"/>
    </location>
</feature>
<name>A0A182JFS6_ANOAO</name>
<feature type="compositionally biased region" description="Basic and acidic residues" evidence="1">
    <location>
        <begin position="585"/>
        <end position="597"/>
    </location>
</feature>
<feature type="region of interest" description="Disordered" evidence="1">
    <location>
        <begin position="436"/>
        <end position="470"/>
    </location>
</feature>
<feature type="region of interest" description="Disordered" evidence="1">
    <location>
        <begin position="538"/>
        <end position="633"/>
    </location>
</feature>
<dbReference type="AlphaFoldDB" id="A0A182JFS6"/>
<proteinExistence type="predicted"/>
<dbReference type="EnsemblMetazoa" id="AATE017251-RA">
    <property type="protein sequence ID" value="AATE017251-PA.1"/>
    <property type="gene ID" value="AATE017251"/>
</dbReference>